<dbReference type="InterPro" id="IPR046346">
    <property type="entry name" value="Aminoacid_DH-like_N_sf"/>
</dbReference>
<dbReference type="PANTHER" id="PTHR21089:SF1">
    <property type="entry name" value="BIFUNCTIONAL 3-DEHYDROQUINATE DEHYDRATASE_SHIKIMATE DEHYDROGENASE, CHLOROPLASTIC"/>
    <property type="match status" value="1"/>
</dbReference>
<sequence length="81" mass="9219">MVKELNFKQELVGCFGFPVAENPTQAMIEPAFNALNLDWRYLTLEVSPENLKRAVKGARAFGFKGFNCTIPHKIEVIQYLD</sequence>
<dbReference type="GO" id="GO:0019632">
    <property type="term" value="P:shikimate metabolic process"/>
    <property type="evidence" value="ECO:0007669"/>
    <property type="project" value="TreeGrafter"/>
</dbReference>
<name>A0A382M0L7_9ZZZZ</name>
<feature type="non-terminal residue" evidence="2">
    <location>
        <position position="81"/>
    </location>
</feature>
<dbReference type="PANTHER" id="PTHR21089">
    <property type="entry name" value="SHIKIMATE DEHYDROGENASE"/>
    <property type="match status" value="1"/>
</dbReference>
<proteinExistence type="predicted"/>
<accession>A0A382M0L7</accession>
<gene>
    <name evidence="2" type="ORF">METZ01_LOCUS295378</name>
</gene>
<dbReference type="Gene3D" id="3.40.50.10860">
    <property type="entry name" value="Leucine Dehydrogenase, chain A, domain 1"/>
    <property type="match status" value="1"/>
</dbReference>
<feature type="domain" description="Shikimate dehydrogenase substrate binding N-terminal" evidence="1">
    <location>
        <begin position="15"/>
        <end position="81"/>
    </location>
</feature>
<reference evidence="2" key="1">
    <citation type="submission" date="2018-05" db="EMBL/GenBank/DDBJ databases">
        <authorList>
            <person name="Lanie J.A."/>
            <person name="Ng W.-L."/>
            <person name="Kazmierczak K.M."/>
            <person name="Andrzejewski T.M."/>
            <person name="Davidsen T.M."/>
            <person name="Wayne K.J."/>
            <person name="Tettelin H."/>
            <person name="Glass J.I."/>
            <person name="Rusch D."/>
            <person name="Podicherti R."/>
            <person name="Tsui H.-C.T."/>
            <person name="Winkler M.E."/>
        </authorList>
    </citation>
    <scope>NUCLEOTIDE SEQUENCE</scope>
</reference>
<dbReference type="InterPro" id="IPR013708">
    <property type="entry name" value="Shikimate_DH-bd_N"/>
</dbReference>
<dbReference type="Pfam" id="PF08501">
    <property type="entry name" value="Shikimate_dh_N"/>
    <property type="match status" value="1"/>
</dbReference>
<dbReference type="GO" id="GO:0009423">
    <property type="term" value="P:chorismate biosynthetic process"/>
    <property type="evidence" value="ECO:0007669"/>
    <property type="project" value="TreeGrafter"/>
</dbReference>
<organism evidence="2">
    <name type="scientific">marine metagenome</name>
    <dbReference type="NCBI Taxonomy" id="408172"/>
    <lineage>
        <taxon>unclassified sequences</taxon>
        <taxon>metagenomes</taxon>
        <taxon>ecological metagenomes</taxon>
    </lineage>
</organism>
<dbReference type="EMBL" id="UINC01090514">
    <property type="protein sequence ID" value="SVC42524.1"/>
    <property type="molecule type" value="Genomic_DNA"/>
</dbReference>
<evidence type="ECO:0000259" key="1">
    <source>
        <dbReference type="Pfam" id="PF08501"/>
    </source>
</evidence>
<dbReference type="AlphaFoldDB" id="A0A382M0L7"/>
<dbReference type="InterPro" id="IPR022893">
    <property type="entry name" value="Shikimate_DH_fam"/>
</dbReference>
<evidence type="ECO:0000313" key="2">
    <source>
        <dbReference type="EMBL" id="SVC42524.1"/>
    </source>
</evidence>
<dbReference type="SUPFAM" id="SSF53223">
    <property type="entry name" value="Aminoacid dehydrogenase-like, N-terminal domain"/>
    <property type="match status" value="1"/>
</dbReference>
<protein>
    <recommendedName>
        <fullName evidence="1">Shikimate dehydrogenase substrate binding N-terminal domain-containing protein</fullName>
    </recommendedName>
</protein>
<dbReference type="GO" id="GO:0004764">
    <property type="term" value="F:shikimate 3-dehydrogenase (NADP+) activity"/>
    <property type="evidence" value="ECO:0007669"/>
    <property type="project" value="InterPro"/>
</dbReference>